<evidence type="ECO:0000259" key="1">
    <source>
        <dbReference type="PROSITE" id="PS50404"/>
    </source>
</evidence>
<reference evidence="2 3" key="1">
    <citation type="submission" date="2007-10" db="EMBL/GenBank/DDBJ databases">
        <authorList>
            <person name="Wagner-Dobler I."/>
            <person name="Ferriera S."/>
            <person name="Johnson J."/>
            <person name="Kravitz S."/>
            <person name="Beeson K."/>
            <person name="Sutton G."/>
            <person name="Rogers Y.-H."/>
            <person name="Friedman R."/>
            <person name="Frazier M."/>
            <person name="Venter J.C."/>
        </authorList>
    </citation>
    <scope>NUCLEOTIDE SEQUENCE [LARGE SCALE GENOMIC DNA]</scope>
    <source>
        <strain evidence="2 3">DFL-43</strain>
    </source>
</reference>
<evidence type="ECO:0000313" key="2">
    <source>
        <dbReference type="EMBL" id="EDQ31919.1"/>
    </source>
</evidence>
<feature type="domain" description="GST N-terminal" evidence="1">
    <location>
        <begin position="2"/>
        <end position="85"/>
    </location>
</feature>
<dbReference type="Gene3D" id="3.40.30.10">
    <property type="entry name" value="Glutaredoxin"/>
    <property type="match status" value="1"/>
</dbReference>
<dbReference type="PANTHER" id="PTHR11571:SF263">
    <property type="entry name" value="GLUTATHIONE S-TRANSFERASE"/>
    <property type="match status" value="1"/>
</dbReference>
<dbReference type="SUPFAM" id="SSF52833">
    <property type="entry name" value="Thioredoxin-like"/>
    <property type="match status" value="1"/>
</dbReference>
<dbReference type="InterPro" id="IPR004045">
    <property type="entry name" value="Glutathione_S-Trfase_N"/>
</dbReference>
<dbReference type="InterPro" id="IPR036249">
    <property type="entry name" value="Thioredoxin-like_sf"/>
</dbReference>
<protein>
    <submittedName>
        <fullName evidence="2">Glutathione S-transferase</fullName>
        <ecNumber evidence="2">2.5.1.18</ecNumber>
    </submittedName>
</protein>
<keyword evidence="3" id="KW-1185">Reference proteome</keyword>
<evidence type="ECO:0000313" key="3">
    <source>
        <dbReference type="Proteomes" id="UP000004291"/>
    </source>
</evidence>
<reference evidence="2 3" key="2">
    <citation type="submission" date="2012-06" db="EMBL/GenBank/DDBJ databases">
        <authorList>
            <person name="Fiebig A."/>
        </authorList>
    </citation>
    <scope>NUCLEOTIDE SEQUENCE [LARGE SCALE GENOMIC DNA]</scope>
    <source>
        <strain evidence="2 3">DFL-43</strain>
    </source>
</reference>
<sequence length="237" mass="26329">MVDYTLYYWPIQLRGQFIRAVLAHAGASWNEVGFDEIIAQKSAQPSAQLIPHMGPPVLTDHSREFSISQMAAILAYLGEKHGLIDDDLVLRAMNTKLIDDANDVLYEMTRHNGAQQWTNEAWAEFQPRLQRWMEIFEETGRRYGLTAQSGFILGTEAPCLADLVTATLWGTMTTKFPALRPVLETHAPGITSLCDRIGAMPSQTELREKSDAAYGEAWCSGEIEASLRAVTGSNPAQ</sequence>
<dbReference type="RefSeq" id="WP_007198400.1">
    <property type="nucleotide sequence ID" value="NZ_CM002917.1"/>
</dbReference>
<dbReference type="InterPro" id="IPR054761">
    <property type="entry name" value="GST_C_proteobact"/>
</dbReference>
<dbReference type="PANTHER" id="PTHR11571">
    <property type="entry name" value="GLUTATHIONE S-TRANSFERASE"/>
    <property type="match status" value="1"/>
</dbReference>
<dbReference type="AlphaFoldDB" id="A9DDW6"/>
<dbReference type="Proteomes" id="UP000004291">
    <property type="component" value="Chromosome"/>
</dbReference>
<dbReference type="HOGENOM" id="CLU_1189323_0_0_5"/>
<comment type="caution">
    <text evidence="2">The sequence shown here is derived from an EMBL/GenBank/DDBJ whole genome shotgun (WGS) entry which is preliminary data.</text>
</comment>
<dbReference type="PROSITE" id="PS50404">
    <property type="entry name" value="GST_NTER"/>
    <property type="match status" value="1"/>
</dbReference>
<dbReference type="GO" id="GO:0006749">
    <property type="term" value="P:glutathione metabolic process"/>
    <property type="evidence" value="ECO:0007669"/>
    <property type="project" value="TreeGrafter"/>
</dbReference>
<dbReference type="Gene3D" id="1.20.1050.10">
    <property type="match status" value="1"/>
</dbReference>
<dbReference type="STRING" id="411684.HPDFL43_13180"/>
<dbReference type="InterPro" id="IPR036282">
    <property type="entry name" value="Glutathione-S-Trfase_C_sf"/>
</dbReference>
<dbReference type="eggNOG" id="COG0625">
    <property type="taxonomic scope" value="Bacteria"/>
</dbReference>
<organism evidence="2 3">
    <name type="scientific">Hoeflea phototrophica (strain DSM 17068 / NCIMB 14078 / DFL-43)</name>
    <dbReference type="NCBI Taxonomy" id="411684"/>
    <lineage>
        <taxon>Bacteria</taxon>
        <taxon>Pseudomonadati</taxon>
        <taxon>Pseudomonadota</taxon>
        <taxon>Alphaproteobacteria</taxon>
        <taxon>Hyphomicrobiales</taxon>
        <taxon>Rhizobiaceae</taxon>
        <taxon>Hoeflea</taxon>
    </lineage>
</organism>
<name>A9DDW6_HOEPD</name>
<gene>
    <name evidence="2" type="ORF">HPDFL43_13180</name>
</gene>
<dbReference type="SUPFAM" id="SSF47616">
    <property type="entry name" value="GST C-terminal domain-like"/>
    <property type="match status" value="1"/>
</dbReference>
<dbReference type="GO" id="GO:0004364">
    <property type="term" value="F:glutathione transferase activity"/>
    <property type="evidence" value="ECO:0007669"/>
    <property type="project" value="UniProtKB-EC"/>
</dbReference>
<keyword evidence="2" id="KW-0808">Transferase</keyword>
<dbReference type="InterPro" id="IPR050213">
    <property type="entry name" value="GST_superfamily"/>
</dbReference>
<dbReference type="EC" id="2.5.1.18" evidence="2"/>
<proteinExistence type="predicted"/>
<dbReference type="Pfam" id="PF22119">
    <property type="entry name" value="GST_C_8"/>
    <property type="match status" value="1"/>
</dbReference>
<dbReference type="EMBL" id="ABIA03000004">
    <property type="protein sequence ID" value="EDQ31919.1"/>
    <property type="molecule type" value="Genomic_DNA"/>
</dbReference>
<accession>A9DDW6</accession>